<reference evidence="9 10" key="1">
    <citation type="submission" date="2024-03" db="EMBL/GenBank/DDBJ databases">
        <title>Phenotype and Genome Characterization of a Sulfate-Reducing Bacterium Pseudodesulfovibrio sp. strain 5S69, isolated from Petroleum Reservoir in Tatarstan (Russia).</title>
        <authorList>
            <person name="Bidzhieva S.K."/>
            <person name="Kadnikov V."/>
            <person name="Tourova T.P."/>
            <person name="Samigullina S.R."/>
            <person name="Sokolova D.S."/>
            <person name="Poltaraus A.B."/>
            <person name="Avtukh A.N."/>
            <person name="Tereshina V.M."/>
            <person name="Mardanov A.V."/>
            <person name="Nazina T.N."/>
        </authorList>
    </citation>
    <scope>NUCLEOTIDE SEQUENCE [LARGE SCALE GENOMIC DNA]</scope>
    <source>
        <strain evidence="9 10">5S69</strain>
    </source>
</reference>
<keyword evidence="5" id="KW-0547">Nucleotide-binding</keyword>
<dbReference type="GO" id="GO:0016301">
    <property type="term" value="F:kinase activity"/>
    <property type="evidence" value="ECO:0007669"/>
    <property type="project" value="UniProtKB-KW"/>
</dbReference>
<dbReference type="EC" id="2.7.2.3" evidence="3 8"/>
<dbReference type="InterPro" id="IPR036043">
    <property type="entry name" value="Phosphoglycerate_kinase_sf"/>
</dbReference>
<dbReference type="Proteomes" id="UP001385389">
    <property type="component" value="Chromosome"/>
</dbReference>
<dbReference type="PIRSF" id="PIRSF000724">
    <property type="entry name" value="Pgk"/>
    <property type="match status" value="1"/>
</dbReference>
<protein>
    <recommendedName>
        <fullName evidence="3 8">Phosphoglycerate kinase</fullName>
        <ecNumber evidence="3 8">2.7.2.3</ecNumber>
    </recommendedName>
</protein>
<accession>A0ABZ2J4K9</accession>
<proteinExistence type="inferred from homology"/>
<evidence type="ECO:0000256" key="7">
    <source>
        <dbReference type="ARBA" id="ARBA00022840"/>
    </source>
</evidence>
<comment type="similarity">
    <text evidence="2 8">Belongs to the phosphoglycerate kinase family.</text>
</comment>
<evidence type="ECO:0000256" key="2">
    <source>
        <dbReference type="ARBA" id="ARBA00008982"/>
    </source>
</evidence>
<organism evidence="9 10">
    <name type="scientific">Pseudodesulfovibrio methanolicus</name>
    <dbReference type="NCBI Taxonomy" id="3126690"/>
    <lineage>
        <taxon>Bacteria</taxon>
        <taxon>Pseudomonadati</taxon>
        <taxon>Thermodesulfobacteriota</taxon>
        <taxon>Desulfovibrionia</taxon>
        <taxon>Desulfovibrionales</taxon>
        <taxon>Desulfovibrionaceae</taxon>
    </lineage>
</organism>
<dbReference type="PANTHER" id="PTHR11406:SF23">
    <property type="entry name" value="PHOSPHOGLYCERATE KINASE 1, CHLOROPLASTIC-RELATED"/>
    <property type="match status" value="1"/>
</dbReference>
<dbReference type="Pfam" id="PF00162">
    <property type="entry name" value="PGK"/>
    <property type="match status" value="1"/>
</dbReference>
<dbReference type="PANTHER" id="PTHR11406">
    <property type="entry name" value="PHOSPHOGLYCERATE KINASE"/>
    <property type="match status" value="1"/>
</dbReference>
<dbReference type="InterPro" id="IPR001576">
    <property type="entry name" value="Phosphoglycerate_kinase"/>
</dbReference>
<dbReference type="InterPro" id="IPR015911">
    <property type="entry name" value="Phosphoglycerate_kinase_CS"/>
</dbReference>
<keyword evidence="7" id="KW-0067">ATP-binding</keyword>
<dbReference type="SUPFAM" id="SSF53748">
    <property type="entry name" value="Phosphoglycerate kinase"/>
    <property type="match status" value="1"/>
</dbReference>
<evidence type="ECO:0000256" key="5">
    <source>
        <dbReference type="ARBA" id="ARBA00022741"/>
    </source>
</evidence>
<dbReference type="RefSeq" id="WP_338669415.1">
    <property type="nucleotide sequence ID" value="NZ_CP146609.1"/>
</dbReference>
<evidence type="ECO:0000256" key="8">
    <source>
        <dbReference type="RuleBase" id="RU000532"/>
    </source>
</evidence>
<dbReference type="InterPro" id="IPR015824">
    <property type="entry name" value="Phosphoglycerate_kinase_N"/>
</dbReference>
<evidence type="ECO:0000256" key="6">
    <source>
        <dbReference type="ARBA" id="ARBA00022777"/>
    </source>
</evidence>
<sequence>MSQRLHMRPLEELNYADKRVLVRVDINSPLDPKTHRILNTNRIEKSVPTLSHLLDNGAALGILAHQGDTLNYRDLVPLEEHAGVLSGLLGREVGYIDDVAGPAAVEAVKALKPGQALLLGNVRYLTEEVSSFENAVTLKPSEMLDCYLVRRLAPLFDIYVNDAFAAAHRNAPSMVAFQEVLPSAAGRLLFDEVAALRKVMDAPARPAVFLLGGLKISDAFSMMLKVLETGAADTILTCGVTGIIMLMAQGADVGEAMRTFISDRSLDVFVEPARTYLRDYPGRIEVPSDLACQVDGGRVEMSVAALPGTDIYPDIGRDTAERYARIIAAAGTVFVNGPPGVYEDEAFACGTKRLFEALRDTDAYTVVGGGDSVSAAARFIDLKDLDYVCTAGGAMVRFLSGIELPLLTAMQKAFENNI</sequence>
<evidence type="ECO:0000256" key="3">
    <source>
        <dbReference type="ARBA" id="ARBA00013061"/>
    </source>
</evidence>
<comment type="catalytic activity">
    <reaction evidence="1 8">
        <text>(2R)-3-phosphoglycerate + ATP = (2R)-3-phospho-glyceroyl phosphate + ADP</text>
        <dbReference type="Rhea" id="RHEA:14801"/>
        <dbReference type="ChEBI" id="CHEBI:30616"/>
        <dbReference type="ChEBI" id="CHEBI:57604"/>
        <dbReference type="ChEBI" id="CHEBI:58272"/>
        <dbReference type="ChEBI" id="CHEBI:456216"/>
        <dbReference type="EC" id="2.7.2.3"/>
    </reaction>
</comment>
<dbReference type="Gene3D" id="3.40.50.1260">
    <property type="entry name" value="Phosphoglycerate kinase, N-terminal domain"/>
    <property type="match status" value="2"/>
</dbReference>
<evidence type="ECO:0000256" key="4">
    <source>
        <dbReference type="ARBA" id="ARBA00022679"/>
    </source>
</evidence>
<dbReference type="PRINTS" id="PR00477">
    <property type="entry name" value="PHGLYCKINASE"/>
</dbReference>
<dbReference type="PROSITE" id="PS00111">
    <property type="entry name" value="PGLYCERATE_KINASE"/>
    <property type="match status" value="1"/>
</dbReference>
<name>A0ABZ2J4K9_9BACT</name>
<dbReference type="EMBL" id="CP146609">
    <property type="protein sequence ID" value="WWX23718.1"/>
    <property type="molecule type" value="Genomic_DNA"/>
</dbReference>
<keyword evidence="4 8" id="KW-0808">Transferase</keyword>
<evidence type="ECO:0000313" key="9">
    <source>
        <dbReference type="EMBL" id="WWX23718.1"/>
    </source>
</evidence>
<evidence type="ECO:0000313" key="10">
    <source>
        <dbReference type="Proteomes" id="UP001385389"/>
    </source>
</evidence>
<keyword evidence="10" id="KW-1185">Reference proteome</keyword>
<keyword evidence="6 8" id="KW-0418">Kinase</keyword>
<gene>
    <name evidence="9" type="ORF">V8V93_05815</name>
</gene>
<evidence type="ECO:0000256" key="1">
    <source>
        <dbReference type="ARBA" id="ARBA00000642"/>
    </source>
</evidence>